<dbReference type="Proteomes" id="UP000654304">
    <property type="component" value="Unassembled WGS sequence"/>
</dbReference>
<reference evidence="8 9" key="1">
    <citation type="submission" date="2020-08" db="EMBL/GenBank/DDBJ databases">
        <title>Novel species isolated from subtropical streams in China.</title>
        <authorList>
            <person name="Lu H."/>
        </authorList>
    </citation>
    <scope>NUCLEOTIDE SEQUENCE [LARGE SCALE GENOMIC DNA]</scope>
    <source>
        <strain evidence="8 9">CY22W</strain>
    </source>
</reference>
<comment type="catalytic activity">
    <reaction evidence="5 6">
        <text>N-terminal L-alanyl-[ribosomal protein bS18] + acetyl-CoA = N-terminal N(alpha)-acetyl-L-alanyl-[ribosomal protein bS18] + CoA + H(+)</text>
        <dbReference type="Rhea" id="RHEA:43756"/>
        <dbReference type="Rhea" id="RHEA-COMP:10676"/>
        <dbReference type="Rhea" id="RHEA-COMP:10677"/>
        <dbReference type="ChEBI" id="CHEBI:15378"/>
        <dbReference type="ChEBI" id="CHEBI:57287"/>
        <dbReference type="ChEBI" id="CHEBI:57288"/>
        <dbReference type="ChEBI" id="CHEBI:64718"/>
        <dbReference type="ChEBI" id="CHEBI:83683"/>
        <dbReference type="EC" id="2.3.1.266"/>
    </reaction>
</comment>
<evidence type="ECO:0000256" key="4">
    <source>
        <dbReference type="ARBA" id="ARBA00023315"/>
    </source>
</evidence>
<proteinExistence type="inferred from homology"/>
<accession>A0ABR7A7N9</accession>
<evidence type="ECO:0000313" key="8">
    <source>
        <dbReference type="EMBL" id="MBC3932915.1"/>
    </source>
</evidence>
<dbReference type="HAMAP" id="MF_02210">
    <property type="entry name" value="RimI"/>
    <property type="match status" value="1"/>
</dbReference>
<dbReference type="EMBL" id="JACOGD010000007">
    <property type="protein sequence ID" value="MBC3932915.1"/>
    <property type="molecule type" value="Genomic_DNA"/>
</dbReference>
<keyword evidence="3 5" id="KW-0808">Transferase</keyword>
<evidence type="ECO:0000256" key="1">
    <source>
        <dbReference type="ARBA" id="ARBA00005395"/>
    </source>
</evidence>
<evidence type="ECO:0000259" key="7">
    <source>
        <dbReference type="PROSITE" id="PS51186"/>
    </source>
</evidence>
<evidence type="ECO:0000256" key="3">
    <source>
        <dbReference type="ARBA" id="ARBA00022679"/>
    </source>
</evidence>
<keyword evidence="8" id="KW-0689">Ribosomal protein</keyword>
<dbReference type="NCBIfam" id="TIGR01575">
    <property type="entry name" value="rimI"/>
    <property type="match status" value="1"/>
</dbReference>
<dbReference type="InterPro" id="IPR016181">
    <property type="entry name" value="Acyl_CoA_acyltransferase"/>
</dbReference>
<dbReference type="Gene3D" id="3.40.630.30">
    <property type="match status" value="1"/>
</dbReference>
<organism evidence="8 9">
    <name type="scientific">Undibacterium curvum</name>
    <dbReference type="NCBI Taxonomy" id="2762294"/>
    <lineage>
        <taxon>Bacteria</taxon>
        <taxon>Pseudomonadati</taxon>
        <taxon>Pseudomonadota</taxon>
        <taxon>Betaproteobacteria</taxon>
        <taxon>Burkholderiales</taxon>
        <taxon>Oxalobacteraceae</taxon>
        <taxon>Undibacterium</taxon>
    </lineage>
</organism>
<keyword evidence="8" id="KW-0687">Ribonucleoprotein</keyword>
<feature type="active site" description="Proton acceptor" evidence="5">
    <location>
        <position position="110"/>
    </location>
</feature>
<feature type="domain" description="N-acetyltransferase" evidence="7">
    <location>
        <begin position="8"/>
        <end position="155"/>
    </location>
</feature>
<comment type="subcellular location">
    <subcellularLocation>
        <location evidence="5 6">Cytoplasm</location>
    </subcellularLocation>
</comment>
<dbReference type="Pfam" id="PF00583">
    <property type="entry name" value="Acetyltransf_1"/>
    <property type="match status" value="1"/>
</dbReference>
<dbReference type="GO" id="GO:0005840">
    <property type="term" value="C:ribosome"/>
    <property type="evidence" value="ECO:0007669"/>
    <property type="project" value="UniProtKB-KW"/>
</dbReference>
<dbReference type="CDD" id="cd04301">
    <property type="entry name" value="NAT_SF"/>
    <property type="match status" value="1"/>
</dbReference>
<dbReference type="InterPro" id="IPR000182">
    <property type="entry name" value="GNAT_dom"/>
</dbReference>
<evidence type="ECO:0000256" key="6">
    <source>
        <dbReference type="RuleBase" id="RU363094"/>
    </source>
</evidence>
<dbReference type="PANTHER" id="PTHR43420:SF44">
    <property type="entry name" value="ACETYLTRANSFERASE YPEA"/>
    <property type="match status" value="1"/>
</dbReference>
<dbReference type="PROSITE" id="PS51186">
    <property type="entry name" value="GNAT"/>
    <property type="match status" value="1"/>
</dbReference>
<keyword evidence="2 5" id="KW-0963">Cytoplasm</keyword>
<comment type="caution">
    <text evidence="8">The sequence shown here is derived from an EMBL/GenBank/DDBJ whole genome shotgun (WGS) entry which is preliminary data.</text>
</comment>
<dbReference type="InterPro" id="IPR050680">
    <property type="entry name" value="YpeA/RimI_acetyltransf"/>
</dbReference>
<comment type="similarity">
    <text evidence="1 5 6">Belongs to the acetyltransferase family. RimI subfamily.</text>
</comment>
<protein>
    <recommendedName>
        <fullName evidence="5 6">[Ribosomal protein bS18]-alanine N-acetyltransferase</fullName>
        <ecNumber evidence="5 6">2.3.1.266</ecNumber>
    </recommendedName>
</protein>
<feature type="active site" description="Proton donor" evidence="5">
    <location>
        <position position="122"/>
    </location>
</feature>
<dbReference type="RefSeq" id="WP_186904505.1">
    <property type="nucleotide sequence ID" value="NZ_JACOGD010000007.1"/>
</dbReference>
<dbReference type="PANTHER" id="PTHR43420">
    <property type="entry name" value="ACETYLTRANSFERASE"/>
    <property type="match status" value="1"/>
</dbReference>
<evidence type="ECO:0000256" key="2">
    <source>
        <dbReference type="ARBA" id="ARBA00022490"/>
    </source>
</evidence>
<feature type="binding site" evidence="5">
    <location>
        <position position="115"/>
    </location>
    <ligand>
        <name>acetyl-CoA</name>
        <dbReference type="ChEBI" id="CHEBI:57288"/>
    </ligand>
</feature>
<comment type="function">
    <text evidence="5 6">Acetylates the N-terminal alanine of ribosomal protein bS18.</text>
</comment>
<dbReference type="SUPFAM" id="SSF55729">
    <property type="entry name" value="Acyl-CoA N-acyltransferases (Nat)"/>
    <property type="match status" value="1"/>
</dbReference>
<dbReference type="EC" id="2.3.1.266" evidence="5 6"/>
<dbReference type="InterPro" id="IPR043690">
    <property type="entry name" value="RimI"/>
</dbReference>
<keyword evidence="9" id="KW-1185">Reference proteome</keyword>
<name>A0ABR7A7N9_9BURK</name>
<evidence type="ECO:0000313" key="9">
    <source>
        <dbReference type="Proteomes" id="UP000654304"/>
    </source>
</evidence>
<evidence type="ECO:0000256" key="5">
    <source>
        <dbReference type="HAMAP-Rule" id="MF_02210"/>
    </source>
</evidence>
<keyword evidence="4 5" id="KW-0012">Acyltransferase</keyword>
<sequence>MSEMAQQFAVSRLTLADVDSLLPIEEQSYSHPWTRGNFTDSFTSGYDAFCLRDPDAGVIAYCVVMAVVDELHLLNITVASSFQGQGLARQLLDHVFNHAAQSGMESILLEVRVSNLRAIQVYQQAGFVEIGRRKAYYPAQSNTREDAIVMRRSQG</sequence>
<comment type="caution">
    <text evidence="5">Lacks conserved residue(s) required for the propagation of feature annotation.</text>
</comment>
<gene>
    <name evidence="5 8" type="primary">rimI</name>
    <name evidence="8" type="ORF">H8K43_14635</name>
</gene>
<dbReference type="InterPro" id="IPR006464">
    <property type="entry name" value="AcTrfase_RimI/Ard1"/>
</dbReference>